<dbReference type="Proteomes" id="UP000324222">
    <property type="component" value="Unassembled WGS sequence"/>
</dbReference>
<accession>A0A5B7K9A1</accession>
<evidence type="ECO:0000313" key="1">
    <source>
        <dbReference type="EMBL" id="MPD01639.1"/>
    </source>
</evidence>
<dbReference type="AlphaFoldDB" id="A0A5B7K9A1"/>
<gene>
    <name evidence="1" type="ORF">E2C01_097175</name>
</gene>
<protein>
    <submittedName>
        <fullName evidence="1">Uncharacterized protein</fullName>
    </submittedName>
</protein>
<keyword evidence="2" id="KW-1185">Reference proteome</keyword>
<comment type="caution">
    <text evidence="1">The sequence shown here is derived from an EMBL/GenBank/DDBJ whole genome shotgun (WGS) entry which is preliminary data.</text>
</comment>
<organism evidence="1 2">
    <name type="scientific">Portunus trituberculatus</name>
    <name type="common">Swimming crab</name>
    <name type="synonym">Neptunus trituberculatus</name>
    <dbReference type="NCBI Taxonomy" id="210409"/>
    <lineage>
        <taxon>Eukaryota</taxon>
        <taxon>Metazoa</taxon>
        <taxon>Ecdysozoa</taxon>
        <taxon>Arthropoda</taxon>
        <taxon>Crustacea</taxon>
        <taxon>Multicrustacea</taxon>
        <taxon>Malacostraca</taxon>
        <taxon>Eumalacostraca</taxon>
        <taxon>Eucarida</taxon>
        <taxon>Decapoda</taxon>
        <taxon>Pleocyemata</taxon>
        <taxon>Brachyura</taxon>
        <taxon>Eubrachyura</taxon>
        <taxon>Portunoidea</taxon>
        <taxon>Portunidae</taxon>
        <taxon>Portuninae</taxon>
        <taxon>Portunus</taxon>
    </lineage>
</organism>
<proteinExistence type="predicted"/>
<evidence type="ECO:0000313" key="2">
    <source>
        <dbReference type="Proteomes" id="UP000324222"/>
    </source>
</evidence>
<reference evidence="1 2" key="1">
    <citation type="submission" date="2019-05" db="EMBL/GenBank/DDBJ databases">
        <title>Another draft genome of Portunus trituberculatus and its Hox gene families provides insights of decapod evolution.</title>
        <authorList>
            <person name="Jeong J.-H."/>
            <person name="Song I."/>
            <person name="Kim S."/>
            <person name="Choi T."/>
            <person name="Kim D."/>
            <person name="Ryu S."/>
            <person name="Kim W."/>
        </authorList>
    </citation>
    <scope>NUCLEOTIDE SEQUENCE [LARGE SCALE GENOMIC DNA]</scope>
    <source>
        <tissue evidence="1">Muscle</tissue>
    </source>
</reference>
<sequence>MCHTPGISATIASLMKSSRTLWFPTSAVLSPASACLFCADKSSPSLCIRKNWRRNCSK</sequence>
<dbReference type="EMBL" id="VSRR010128021">
    <property type="protein sequence ID" value="MPD01639.1"/>
    <property type="molecule type" value="Genomic_DNA"/>
</dbReference>
<name>A0A5B7K9A1_PORTR</name>